<sequence>MDFEAMNFVLGLSCVLQSISLEIDGTKELPRIDFSALPQVQSLRISLANQADEVEGFGEVARLLEDTLPLDLRNLTVILLFVQSGYDYSDSDSVPHPCQDLEEILGDAPLERVTFALSNIPANRVQTWRPMIEHGYPELHRRGLLQVECSPESSKGHSDYVTSLQVSAGDRWIASTSADGTIIAWSIDGEGIIQDTKLPASTLPFALPCGDCFVSSTTCYSGGSSTIWD</sequence>
<gene>
    <name evidence="2" type="ORF">K466DRAFT_522435</name>
</gene>
<dbReference type="InterPro" id="IPR001680">
    <property type="entry name" value="WD40_rpt"/>
</dbReference>
<dbReference type="EMBL" id="ML211152">
    <property type="protein sequence ID" value="TFK87467.1"/>
    <property type="molecule type" value="Genomic_DNA"/>
</dbReference>
<dbReference type="InParanoid" id="A0A5C3PEM0"/>
<keyword evidence="1" id="KW-0853">WD repeat</keyword>
<dbReference type="InterPro" id="IPR036322">
    <property type="entry name" value="WD40_repeat_dom_sf"/>
</dbReference>
<dbReference type="PROSITE" id="PS50294">
    <property type="entry name" value="WD_REPEATS_REGION"/>
    <property type="match status" value="1"/>
</dbReference>
<dbReference type="InterPro" id="IPR015943">
    <property type="entry name" value="WD40/YVTN_repeat-like_dom_sf"/>
</dbReference>
<feature type="repeat" description="WD" evidence="1">
    <location>
        <begin position="154"/>
        <end position="195"/>
    </location>
</feature>
<evidence type="ECO:0000313" key="3">
    <source>
        <dbReference type="Proteomes" id="UP000308197"/>
    </source>
</evidence>
<proteinExistence type="predicted"/>
<dbReference type="Pfam" id="PF00400">
    <property type="entry name" value="WD40"/>
    <property type="match status" value="1"/>
</dbReference>
<name>A0A5C3PEM0_9APHY</name>
<dbReference type="Gene3D" id="2.130.10.10">
    <property type="entry name" value="YVTN repeat-like/Quinoprotein amine dehydrogenase"/>
    <property type="match status" value="1"/>
</dbReference>
<keyword evidence="3" id="KW-1185">Reference proteome</keyword>
<evidence type="ECO:0000256" key="1">
    <source>
        <dbReference type="PROSITE-ProRule" id="PRU00221"/>
    </source>
</evidence>
<protein>
    <submittedName>
        <fullName evidence="2">Uncharacterized protein</fullName>
    </submittedName>
</protein>
<organism evidence="2 3">
    <name type="scientific">Polyporus arcularius HHB13444</name>
    <dbReference type="NCBI Taxonomy" id="1314778"/>
    <lineage>
        <taxon>Eukaryota</taxon>
        <taxon>Fungi</taxon>
        <taxon>Dikarya</taxon>
        <taxon>Basidiomycota</taxon>
        <taxon>Agaricomycotina</taxon>
        <taxon>Agaricomycetes</taxon>
        <taxon>Polyporales</taxon>
        <taxon>Polyporaceae</taxon>
        <taxon>Polyporus</taxon>
    </lineage>
</organism>
<reference evidence="2 3" key="1">
    <citation type="journal article" date="2019" name="Nat. Ecol. Evol.">
        <title>Megaphylogeny resolves global patterns of mushroom evolution.</title>
        <authorList>
            <person name="Varga T."/>
            <person name="Krizsan K."/>
            <person name="Foldi C."/>
            <person name="Dima B."/>
            <person name="Sanchez-Garcia M."/>
            <person name="Sanchez-Ramirez S."/>
            <person name="Szollosi G.J."/>
            <person name="Szarkandi J.G."/>
            <person name="Papp V."/>
            <person name="Albert L."/>
            <person name="Andreopoulos W."/>
            <person name="Angelini C."/>
            <person name="Antonin V."/>
            <person name="Barry K.W."/>
            <person name="Bougher N.L."/>
            <person name="Buchanan P."/>
            <person name="Buyck B."/>
            <person name="Bense V."/>
            <person name="Catcheside P."/>
            <person name="Chovatia M."/>
            <person name="Cooper J."/>
            <person name="Damon W."/>
            <person name="Desjardin D."/>
            <person name="Finy P."/>
            <person name="Geml J."/>
            <person name="Haridas S."/>
            <person name="Hughes K."/>
            <person name="Justo A."/>
            <person name="Karasinski D."/>
            <person name="Kautmanova I."/>
            <person name="Kiss B."/>
            <person name="Kocsube S."/>
            <person name="Kotiranta H."/>
            <person name="LaButti K.M."/>
            <person name="Lechner B.E."/>
            <person name="Liimatainen K."/>
            <person name="Lipzen A."/>
            <person name="Lukacs Z."/>
            <person name="Mihaltcheva S."/>
            <person name="Morgado L.N."/>
            <person name="Niskanen T."/>
            <person name="Noordeloos M.E."/>
            <person name="Ohm R.A."/>
            <person name="Ortiz-Santana B."/>
            <person name="Ovrebo C."/>
            <person name="Racz N."/>
            <person name="Riley R."/>
            <person name="Savchenko A."/>
            <person name="Shiryaev A."/>
            <person name="Soop K."/>
            <person name="Spirin V."/>
            <person name="Szebenyi C."/>
            <person name="Tomsovsky M."/>
            <person name="Tulloss R.E."/>
            <person name="Uehling J."/>
            <person name="Grigoriev I.V."/>
            <person name="Vagvolgyi C."/>
            <person name="Papp T."/>
            <person name="Martin F.M."/>
            <person name="Miettinen O."/>
            <person name="Hibbett D.S."/>
            <person name="Nagy L.G."/>
        </authorList>
    </citation>
    <scope>NUCLEOTIDE SEQUENCE [LARGE SCALE GENOMIC DNA]</scope>
    <source>
        <strain evidence="2 3">HHB13444</strain>
    </source>
</reference>
<feature type="non-terminal residue" evidence="2">
    <location>
        <position position="229"/>
    </location>
</feature>
<accession>A0A5C3PEM0</accession>
<evidence type="ECO:0000313" key="2">
    <source>
        <dbReference type="EMBL" id="TFK87467.1"/>
    </source>
</evidence>
<dbReference type="AlphaFoldDB" id="A0A5C3PEM0"/>
<dbReference type="Proteomes" id="UP000308197">
    <property type="component" value="Unassembled WGS sequence"/>
</dbReference>
<dbReference type="SUPFAM" id="SSF50978">
    <property type="entry name" value="WD40 repeat-like"/>
    <property type="match status" value="1"/>
</dbReference>
<dbReference type="SMART" id="SM00320">
    <property type="entry name" value="WD40"/>
    <property type="match status" value="1"/>
</dbReference>
<dbReference type="PROSITE" id="PS50082">
    <property type="entry name" value="WD_REPEATS_2"/>
    <property type="match status" value="1"/>
</dbReference>